<gene>
    <name evidence="5" type="primary">recO</name>
    <name evidence="5" type="ORF">COS52_03190</name>
</gene>
<protein>
    <submittedName>
        <fullName evidence="5">DNA repair protein RecO</fullName>
    </submittedName>
</protein>
<organism evidence="5 6">
    <name type="scientific">Candidatus Roizmanbacteria bacterium CG03_land_8_20_14_0_80_39_12</name>
    <dbReference type="NCBI Taxonomy" id="1974847"/>
    <lineage>
        <taxon>Bacteria</taxon>
        <taxon>Candidatus Roizmaniibacteriota</taxon>
    </lineage>
</organism>
<dbReference type="GO" id="GO:0006302">
    <property type="term" value="P:double-strand break repair"/>
    <property type="evidence" value="ECO:0007669"/>
    <property type="project" value="TreeGrafter"/>
</dbReference>
<dbReference type="PANTHER" id="PTHR33991">
    <property type="entry name" value="DNA REPAIR PROTEIN RECO"/>
    <property type="match status" value="1"/>
</dbReference>
<dbReference type="AlphaFoldDB" id="A0A2M7BS78"/>
<evidence type="ECO:0000313" key="5">
    <source>
        <dbReference type="EMBL" id="PIV08342.1"/>
    </source>
</evidence>
<dbReference type="InterPro" id="IPR003717">
    <property type="entry name" value="RecO"/>
</dbReference>
<dbReference type="Pfam" id="PF11967">
    <property type="entry name" value="RecO_N"/>
    <property type="match status" value="1"/>
</dbReference>
<dbReference type="EMBL" id="PEVA01000141">
    <property type="protein sequence ID" value="PIV08342.1"/>
    <property type="molecule type" value="Genomic_DNA"/>
</dbReference>
<dbReference type="NCBIfam" id="TIGR00613">
    <property type="entry name" value="reco"/>
    <property type="match status" value="1"/>
</dbReference>
<dbReference type="InterPro" id="IPR022572">
    <property type="entry name" value="DNA_rep/recomb_RecO_N"/>
</dbReference>
<dbReference type="Gene3D" id="2.40.50.140">
    <property type="entry name" value="Nucleic acid-binding proteins"/>
    <property type="match status" value="1"/>
</dbReference>
<dbReference type="SUPFAM" id="SSF50249">
    <property type="entry name" value="Nucleic acid-binding proteins"/>
    <property type="match status" value="1"/>
</dbReference>
<sequence length="177" mass="19935">MSYRIHKEADEGIVLVKKQVLHSDVLIVVFTHHFGKIALLAKGIQKITSKRISALQTGNIVKVIFSEKNNSLKYLSSVELISHLSAIKKDLVKMQHLYILLFMFDRLLPDSQKDPSTYGVCKRLLIQLAREKTNSIFLTKAMSEVLVQLGYGACNSYDECATITEEIIGKKMPVVLV</sequence>
<feature type="domain" description="DNA replication/recombination mediator RecO N-terminal" evidence="4">
    <location>
        <begin position="9"/>
        <end position="82"/>
    </location>
</feature>
<evidence type="ECO:0000256" key="2">
    <source>
        <dbReference type="ARBA" id="ARBA00023172"/>
    </source>
</evidence>
<dbReference type="GO" id="GO:0006310">
    <property type="term" value="P:DNA recombination"/>
    <property type="evidence" value="ECO:0007669"/>
    <property type="project" value="UniProtKB-KW"/>
</dbReference>
<evidence type="ECO:0000256" key="3">
    <source>
        <dbReference type="ARBA" id="ARBA00023204"/>
    </source>
</evidence>
<dbReference type="PANTHER" id="PTHR33991:SF1">
    <property type="entry name" value="DNA REPAIR PROTEIN RECO"/>
    <property type="match status" value="1"/>
</dbReference>
<reference evidence="6" key="1">
    <citation type="submission" date="2017-09" db="EMBL/GenBank/DDBJ databases">
        <title>Depth-based differentiation of microbial function through sediment-hosted aquifers and enrichment of novel symbionts in the deep terrestrial subsurface.</title>
        <authorList>
            <person name="Probst A.J."/>
            <person name="Ladd B."/>
            <person name="Jarett J.K."/>
            <person name="Geller-Mcgrath D.E."/>
            <person name="Sieber C.M.K."/>
            <person name="Emerson J.B."/>
            <person name="Anantharaman K."/>
            <person name="Thomas B.C."/>
            <person name="Malmstrom R."/>
            <person name="Stieglmeier M."/>
            <person name="Klingl A."/>
            <person name="Woyke T."/>
            <person name="Ryan C.M."/>
            <person name="Banfield J.F."/>
        </authorList>
    </citation>
    <scope>NUCLEOTIDE SEQUENCE [LARGE SCALE GENOMIC DNA]</scope>
</reference>
<dbReference type="GO" id="GO:0043590">
    <property type="term" value="C:bacterial nucleoid"/>
    <property type="evidence" value="ECO:0007669"/>
    <property type="project" value="TreeGrafter"/>
</dbReference>
<evidence type="ECO:0000256" key="1">
    <source>
        <dbReference type="ARBA" id="ARBA00022763"/>
    </source>
</evidence>
<keyword evidence="3" id="KW-0234">DNA repair</keyword>
<dbReference type="Proteomes" id="UP000230119">
    <property type="component" value="Unassembled WGS sequence"/>
</dbReference>
<evidence type="ECO:0000313" key="6">
    <source>
        <dbReference type="Proteomes" id="UP000230119"/>
    </source>
</evidence>
<dbReference type="InterPro" id="IPR012340">
    <property type="entry name" value="NA-bd_OB-fold"/>
</dbReference>
<keyword evidence="1" id="KW-0227">DNA damage</keyword>
<proteinExistence type="predicted"/>
<keyword evidence="2" id="KW-0233">DNA recombination</keyword>
<comment type="caution">
    <text evidence="5">The sequence shown here is derived from an EMBL/GenBank/DDBJ whole genome shotgun (WGS) entry which is preliminary data.</text>
</comment>
<name>A0A2M7BS78_9BACT</name>
<evidence type="ECO:0000259" key="4">
    <source>
        <dbReference type="Pfam" id="PF11967"/>
    </source>
</evidence>
<accession>A0A2M7BS78</accession>